<proteinExistence type="predicted"/>
<evidence type="ECO:0000313" key="2">
    <source>
        <dbReference type="Proteomes" id="UP000287651"/>
    </source>
</evidence>
<dbReference type="Proteomes" id="UP000287651">
    <property type="component" value="Unassembled WGS sequence"/>
</dbReference>
<reference evidence="1 2" key="1">
    <citation type="journal article" date="2014" name="Agronomy (Basel)">
        <title>A Draft Genome Sequence for Ensete ventricosum, the Drought-Tolerant Tree Against Hunger.</title>
        <authorList>
            <person name="Harrison J."/>
            <person name="Moore K.A."/>
            <person name="Paszkiewicz K."/>
            <person name="Jones T."/>
            <person name="Grant M."/>
            <person name="Ambacheew D."/>
            <person name="Muzemil S."/>
            <person name="Studholme D.J."/>
        </authorList>
    </citation>
    <scope>NUCLEOTIDE SEQUENCE [LARGE SCALE GENOMIC DNA]</scope>
</reference>
<organism evidence="1 2">
    <name type="scientific">Ensete ventricosum</name>
    <name type="common">Abyssinian banana</name>
    <name type="synonym">Musa ensete</name>
    <dbReference type="NCBI Taxonomy" id="4639"/>
    <lineage>
        <taxon>Eukaryota</taxon>
        <taxon>Viridiplantae</taxon>
        <taxon>Streptophyta</taxon>
        <taxon>Embryophyta</taxon>
        <taxon>Tracheophyta</taxon>
        <taxon>Spermatophyta</taxon>
        <taxon>Magnoliopsida</taxon>
        <taxon>Liliopsida</taxon>
        <taxon>Zingiberales</taxon>
        <taxon>Musaceae</taxon>
        <taxon>Ensete</taxon>
    </lineage>
</organism>
<comment type="caution">
    <text evidence="1">The sequence shown here is derived from an EMBL/GenBank/DDBJ whole genome shotgun (WGS) entry which is preliminary data.</text>
</comment>
<dbReference type="AlphaFoldDB" id="A0A427ARX5"/>
<evidence type="ECO:0000313" key="1">
    <source>
        <dbReference type="EMBL" id="RRT79004.1"/>
    </source>
</evidence>
<sequence>MIGDGAQNRGNSFGPRSPLRPRLVRSYPHMAVAVALRNLARWPPAVPSTAAPRPRSFPFSAKTIGFSANFIAPIVYPPLFAEPRPVLRLARAVGGFDQVFYSPIDDSNKQGIVTFQVGGSGNQSSEDPVSQKASTWAEPLLDFVATNFLPLGRSFYLFCCLRL</sequence>
<accession>A0A427ARX5</accession>
<dbReference type="EMBL" id="AMZH03001524">
    <property type="protein sequence ID" value="RRT79004.1"/>
    <property type="molecule type" value="Genomic_DNA"/>
</dbReference>
<protein>
    <submittedName>
        <fullName evidence="1">Uncharacterized protein</fullName>
    </submittedName>
</protein>
<gene>
    <name evidence="1" type="ORF">B296_00026202</name>
</gene>
<name>A0A427ARX5_ENSVE</name>